<dbReference type="RefSeq" id="WP_191178111.1">
    <property type="nucleotide sequence ID" value="NZ_JACXXP010000002.1"/>
</dbReference>
<evidence type="ECO:0000313" key="5">
    <source>
        <dbReference type="Proteomes" id="UP001107960"/>
    </source>
</evidence>
<evidence type="ECO:0000313" key="3">
    <source>
        <dbReference type="EMBL" id="MCC9034543.1"/>
    </source>
</evidence>
<evidence type="ECO:0000313" key="2">
    <source>
        <dbReference type="EMBL" id="MBD3903470.1"/>
    </source>
</evidence>
<proteinExistence type="predicted"/>
<comment type="caution">
    <text evidence="3">The sequence shown here is derived from an EMBL/GenBank/DDBJ whole genome shotgun (WGS) entry which is preliminary data.</text>
</comment>
<dbReference type="PANTHER" id="PTHR33840:SF1">
    <property type="entry name" value="TLE1 PHOSPHOLIPASE DOMAIN-CONTAINING PROTEIN"/>
    <property type="match status" value="1"/>
</dbReference>
<dbReference type="EMBL" id="JAJJML010000001">
    <property type="protein sequence ID" value="MCC9034543.1"/>
    <property type="molecule type" value="Genomic_DNA"/>
</dbReference>
<dbReference type="AlphaFoldDB" id="A0A9Q3US42"/>
<reference evidence="4" key="2">
    <citation type="submission" date="2023-07" db="EMBL/GenBank/DDBJ databases">
        <title>Description of novel Chryseobacterium sp. strain C-2.</title>
        <authorList>
            <person name="Saticioglu I.B."/>
        </authorList>
    </citation>
    <scope>NUCLEOTIDE SEQUENCE [LARGE SCALE GENOMIC DNA]</scope>
    <source>
        <strain evidence="4">C-2</strain>
    </source>
</reference>
<organism evidence="3 5">
    <name type="scientific">Chryseobacterium muglaense</name>
    <dbReference type="NCBI Taxonomy" id="2893752"/>
    <lineage>
        <taxon>Bacteria</taxon>
        <taxon>Pseudomonadati</taxon>
        <taxon>Bacteroidota</taxon>
        <taxon>Flavobacteriia</taxon>
        <taxon>Flavobacteriales</taxon>
        <taxon>Weeksellaceae</taxon>
        <taxon>Chryseobacterium group</taxon>
        <taxon>Chryseobacterium</taxon>
    </lineage>
</organism>
<protein>
    <submittedName>
        <fullName evidence="3">DUF2235 domain-containing protein</fullName>
    </submittedName>
</protein>
<dbReference type="Pfam" id="PF09994">
    <property type="entry name" value="T6SS_Tle1-like_cat"/>
    <property type="match status" value="1"/>
</dbReference>
<evidence type="ECO:0000259" key="1">
    <source>
        <dbReference type="Pfam" id="PF09994"/>
    </source>
</evidence>
<sequence>MANVTFGNYTPLPPPKGTVDIRIGVFMDGTMNNRTNTDSRLGKKGEEGNKAYKEYKGNDSFENDWSNIARLETAYTENEKKYISKVYIEGIGTEDFNRDSSYFTKGAGGAFGSGTTGIIAKVIKGCEKVAEKAQELKKNQKVNCIYLDVFGFSRGAAAARNFVYEVTKNKYPAKNVWVDTDGDGLNDELQKRDNHDNKTELKELPRYGHLGLKLTEAGIDVIKTMVKVEFVGLFDTVSSYDPSTIGAFKNFENDVEELNLNAISIAKKVFHLVASDEHRVNFMLTKVTAAKGEEYILPGVHSDIGGSYLHDTPDNVQLLDFDNTWGDGYSDEEWDKVLNNDLDNLISQGWFIEKEVKRPNTWHETYGNRPYISNKYSFIPLHIMAENVMKFQEGIISLARLGEKKYVIPNGKEDKKYSLDLTAVKKRLNEYIDGKKPKMWYCTNKELEYYRKQMNKGKMTTEKFNLLVDDHNMLLQLRRKYFHWSAKYGEVGLQPNFEFKDKFNIRRFRKTDKYS</sequence>
<gene>
    <name evidence="2" type="ORF">IEW27_02520</name>
    <name evidence="3" type="ORF">LNP80_09820</name>
</gene>
<dbReference type="PANTHER" id="PTHR33840">
    <property type="match status" value="1"/>
</dbReference>
<keyword evidence="4" id="KW-1185">Reference proteome</keyword>
<dbReference type="Proteomes" id="UP000603715">
    <property type="component" value="Unassembled WGS sequence"/>
</dbReference>
<dbReference type="EMBL" id="JACXXP010000002">
    <property type="protein sequence ID" value="MBD3903470.1"/>
    <property type="molecule type" value="Genomic_DNA"/>
</dbReference>
<name>A0A9Q3US42_9FLAO</name>
<dbReference type="Proteomes" id="UP001107960">
    <property type="component" value="Unassembled WGS sequence"/>
</dbReference>
<reference evidence="2" key="3">
    <citation type="submission" date="2024-05" db="EMBL/GenBank/DDBJ databases">
        <title>Description of novel Chryseobacterium sp. strain C-2.</title>
        <authorList>
            <person name="Saticioglu I.B."/>
        </authorList>
    </citation>
    <scope>NUCLEOTIDE SEQUENCE</scope>
    <source>
        <strain evidence="2">C-2</strain>
    </source>
</reference>
<dbReference type="InterPro" id="IPR018712">
    <property type="entry name" value="Tle1-like_cat"/>
</dbReference>
<feature type="domain" description="T6SS Phospholipase effector Tle1-like catalytic" evidence="1">
    <location>
        <begin position="25"/>
        <end position="312"/>
    </location>
</feature>
<reference evidence="3" key="1">
    <citation type="submission" date="2021-11" db="EMBL/GenBank/DDBJ databases">
        <title>Description of novel Chryseobacterium species.</title>
        <authorList>
            <person name="Saticioglu I.B."/>
            <person name="Ay H."/>
            <person name="Altun S."/>
            <person name="Duman M."/>
        </authorList>
    </citation>
    <scope>NUCLEOTIDE SEQUENCE</scope>
    <source>
        <strain evidence="3">C-39</strain>
    </source>
</reference>
<accession>A0A9Q3US42</accession>
<evidence type="ECO:0000313" key="4">
    <source>
        <dbReference type="Proteomes" id="UP000603715"/>
    </source>
</evidence>